<dbReference type="EMBL" id="GBXM01059786">
    <property type="protein sequence ID" value="JAH48791.1"/>
    <property type="molecule type" value="Transcribed_RNA"/>
</dbReference>
<evidence type="ECO:0000313" key="1">
    <source>
        <dbReference type="EMBL" id="JAH82276.1"/>
    </source>
</evidence>
<organism evidence="1">
    <name type="scientific">Anguilla anguilla</name>
    <name type="common">European freshwater eel</name>
    <name type="synonym">Muraena anguilla</name>
    <dbReference type="NCBI Taxonomy" id="7936"/>
    <lineage>
        <taxon>Eukaryota</taxon>
        <taxon>Metazoa</taxon>
        <taxon>Chordata</taxon>
        <taxon>Craniata</taxon>
        <taxon>Vertebrata</taxon>
        <taxon>Euteleostomi</taxon>
        <taxon>Actinopterygii</taxon>
        <taxon>Neopterygii</taxon>
        <taxon>Teleostei</taxon>
        <taxon>Anguilliformes</taxon>
        <taxon>Anguillidae</taxon>
        <taxon>Anguilla</taxon>
    </lineage>
</organism>
<reference evidence="1" key="2">
    <citation type="journal article" date="2015" name="Fish Shellfish Immunol.">
        <title>Early steps in the European eel (Anguilla anguilla)-Vibrio vulnificus interaction in the gills: Role of the RtxA13 toxin.</title>
        <authorList>
            <person name="Callol A."/>
            <person name="Pajuelo D."/>
            <person name="Ebbesson L."/>
            <person name="Teles M."/>
            <person name="MacKenzie S."/>
            <person name="Amaro C."/>
        </authorList>
    </citation>
    <scope>NUCLEOTIDE SEQUENCE</scope>
</reference>
<protein>
    <submittedName>
        <fullName evidence="1">Uncharacterized protein</fullName>
    </submittedName>
</protein>
<name>A0A0E9VW14_ANGAN</name>
<reference evidence="1" key="1">
    <citation type="submission" date="2014-11" db="EMBL/GenBank/DDBJ databases">
        <authorList>
            <person name="Amaro Gonzalez C."/>
        </authorList>
    </citation>
    <scope>NUCLEOTIDE SEQUENCE</scope>
</reference>
<proteinExistence type="predicted"/>
<sequence length="29" mass="3280">MAPGQFRMACSSIVQLAHLKCAIRHYIFS</sequence>
<dbReference type="AlphaFoldDB" id="A0A0E9VW14"/>
<accession>A0A0E9VW14</accession>
<dbReference type="EMBL" id="GBXM01026301">
    <property type="protein sequence ID" value="JAH82276.1"/>
    <property type="molecule type" value="Transcribed_RNA"/>
</dbReference>